<dbReference type="AlphaFoldDB" id="A0A7K4HMN5"/>
<sequence>METQSGGLVGLEAAARLFAGEIGLTTRIGGGSFLSPTGAAGRRVFFAGALTSVSSGGGRVFARIADPTGSITVLAGWREAAAASALQAIEAPAFAAVSGALASAGGETVIVPETVVRVERSVRDLWVLRTADLTLSRIERMIDAPADPGTQAAATHYKTTPETLAGLAQMVRAALRTVQDAGTPAAPIDARTVLVALLEEAPGRRAAEEMLLAAVAERGIGRDAAKTALAALMEEGECYMPSTGQVKLI</sequence>
<dbReference type="EMBL" id="JABXWR010000001">
    <property type="protein sequence ID" value="NVO66200.1"/>
    <property type="molecule type" value="Genomic_DNA"/>
</dbReference>
<accession>A0A7K4HMN5</accession>
<dbReference type="Proteomes" id="UP000570823">
    <property type="component" value="Unassembled WGS sequence"/>
</dbReference>
<comment type="caution">
    <text evidence="1">The sequence shown here is derived from an EMBL/GenBank/DDBJ whole genome shotgun (WGS) entry which is preliminary data.</text>
</comment>
<reference evidence="1 2" key="1">
    <citation type="submission" date="2020-06" db="EMBL/GenBank/DDBJ databases">
        <title>Methanofollis fontis sp. nov., a methanogen isolated from marine sediments near a cold seep at Four-Way Closure Ridge offshore southwestern Taiwan.</title>
        <authorList>
            <person name="Chen S.-C."/>
            <person name="Teng N.-H."/>
            <person name="Lin Y.-S."/>
            <person name="Lai M.-C."/>
            <person name="Chen H.-H."/>
            <person name="Wang C.-C."/>
        </authorList>
    </citation>
    <scope>NUCLEOTIDE SEQUENCE [LARGE SCALE GENOMIC DNA]</scope>
    <source>
        <strain evidence="1 2">DSM 2702</strain>
    </source>
</reference>
<evidence type="ECO:0000313" key="1">
    <source>
        <dbReference type="EMBL" id="NVO66200.1"/>
    </source>
</evidence>
<evidence type="ECO:0000313" key="2">
    <source>
        <dbReference type="Proteomes" id="UP000570823"/>
    </source>
</evidence>
<proteinExistence type="predicted"/>
<organism evidence="1 2">
    <name type="scientific">Methanofollis tationis</name>
    <dbReference type="NCBI Taxonomy" id="81417"/>
    <lineage>
        <taxon>Archaea</taxon>
        <taxon>Methanobacteriati</taxon>
        <taxon>Methanobacteriota</taxon>
        <taxon>Stenosarchaea group</taxon>
        <taxon>Methanomicrobia</taxon>
        <taxon>Methanomicrobiales</taxon>
        <taxon>Methanomicrobiaceae</taxon>
        <taxon>Methanofollis</taxon>
    </lineage>
</organism>
<dbReference type="SUPFAM" id="SSF50249">
    <property type="entry name" value="Nucleic acid-binding proteins"/>
    <property type="match status" value="1"/>
</dbReference>
<dbReference type="RefSeq" id="WP_176787918.1">
    <property type="nucleotide sequence ID" value="NZ_JABXWR010000001.1"/>
</dbReference>
<protein>
    <submittedName>
        <fullName evidence="1">Uncharacterized protein</fullName>
    </submittedName>
</protein>
<keyword evidence="2" id="KW-1185">Reference proteome</keyword>
<name>A0A7K4HMN5_9EURY</name>
<gene>
    <name evidence="1" type="ORF">HWN36_02475</name>
</gene>
<dbReference type="OrthoDB" id="56523at2157"/>
<dbReference type="InterPro" id="IPR012340">
    <property type="entry name" value="NA-bd_OB-fold"/>
</dbReference>